<gene>
    <name evidence="5" type="ORF">NCTC9140_01512</name>
</gene>
<organism evidence="5 6">
    <name type="scientific">Klebsiella pneumoniae</name>
    <dbReference type="NCBI Taxonomy" id="573"/>
    <lineage>
        <taxon>Bacteria</taxon>
        <taxon>Pseudomonadati</taxon>
        <taxon>Pseudomonadota</taxon>
        <taxon>Gammaproteobacteria</taxon>
        <taxon>Enterobacterales</taxon>
        <taxon>Enterobacteriaceae</taxon>
        <taxon>Klebsiella/Raoultella group</taxon>
        <taxon>Klebsiella</taxon>
        <taxon>Klebsiella pneumoniae complex</taxon>
    </lineage>
</organism>
<evidence type="ECO:0000259" key="3">
    <source>
        <dbReference type="Pfam" id="PF00535"/>
    </source>
</evidence>
<feature type="domain" description="Glycosyltransferase subfamily 4-like N-terminal" evidence="4">
    <location>
        <begin position="18"/>
        <end position="200"/>
    </location>
</feature>
<dbReference type="InterPro" id="IPR028098">
    <property type="entry name" value="Glyco_trans_4-like_N"/>
</dbReference>
<dbReference type="Proteomes" id="UP000254938">
    <property type="component" value="Unassembled WGS sequence"/>
</dbReference>
<dbReference type="InterPro" id="IPR001296">
    <property type="entry name" value="Glyco_trans_1"/>
</dbReference>
<dbReference type="InterPro" id="IPR001173">
    <property type="entry name" value="Glyco_trans_2-like"/>
</dbReference>
<evidence type="ECO:0000259" key="4">
    <source>
        <dbReference type="Pfam" id="PF13439"/>
    </source>
</evidence>
<evidence type="ECO:0000256" key="1">
    <source>
        <dbReference type="SAM" id="MobiDB-lite"/>
    </source>
</evidence>
<dbReference type="PANTHER" id="PTHR22916:SF3">
    <property type="entry name" value="UDP-GLCNAC:BETAGAL BETA-1,3-N-ACETYLGLUCOSAMINYLTRANSFERASE-LIKE PROTEIN 1"/>
    <property type="match status" value="1"/>
</dbReference>
<feature type="domain" description="Glycosyltransferase 2-like" evidence="3">
    <location>
        <begin position="415"/>
        <end position="581"/>
    </location>
</feature>
<dbReference type="Gene3D" id="3.90.550.10">
    <property type="entry name" value="Spore Coat Polysaccharide Biosynthesis Protein SpsA, Chain A"/>
    <property type="match status" value="1"/>
</dbReference>
<accession>A0A377TJH6</accession>
<dbReference type="SUPFAM" id="SSF53756">
    <property type="entry name" value="UDP-Glycosyltransferase/glycogen phosphorylase"/>
    <property type="match status" value="1"/>
</dbReference>
<dbReference type="CDD" id="cd00761">
    <property type="entry name" value="Glyco_tranf_GTA_type"/>
    <property type="match status" value="1"/>
</dbReference>
<evidence type="ECO:0000259" key="2">
    <source>
        <dbReference type="Pfam" id="PF00534"/>
    </source>
</evidence>
<dbReference type="EMBL" id="UGKQ01000007">
    <property type="protein sequence ID" value="STS79823.1"/>
    <property type="molecule type" value="Genomic_DNA"/>
</dbReference>
<dbReference type="PANTHER" id="PTHR22916">
    <property type="entry name" value="GLYCOSYLTRANSFERASE"/>
    <property type="match status" value="1"/>
</dbReference>
<feature type="domain" description="Glycosyl transferase family 1" evidence="2">
    <location>
        <begin position="218"/>
        <end position="366"/>
    </location>
</feature>
<feature type="region of interest" description="Disordered" evidence="1">
    <location>
        <begin position="722"/>
        <end position="742"/>
    </location>
</feature>
<dbReference type="CDD" id="cd03801">
    <property type="entry name" value="GT4_PimA-like"/>
    <property type="match status" value="1"/>
</dbReference>
<sequence length="742" mass="84402">MKKILIMTPDIEGPVRNGGIGTAFTALATTLAKKGYDVDVLYTCGDYSESSVSKFSDWSRIYSTFGINLLRTGLIKEINIDAPYFRRKSYSIYLWLKENNIYDTVISCEWQADLYYTLLSKKNGTDFENTKFIVNTHSSTLWADEGNYQLPYDQNHLELYYMEKMVVEMADEVVSPSQYLIDWMLSKHWNVPEERHVILNCEPFQGFVTRDDVTVKINEKPASGVELVFFGRLETRKGLDIFLRALRKLSDEDKESISGVTFLGKNVTMGKTDSFTYIMNQTKNLGLAVNVISDYDRTNANEYIKRKNVLVIIPSLVENSPYTVYECLINNVNFLASNVGGIPELIPQEHHAEVLFIPTPVDLYGKIHYRLKNINIKPGLAESQDNIKEAWFVAVERKNNRAFKKIDEANSPLVSVCITHFERHHLLQQALASIKSQTYQNIEVILVDDGSTTEDSHRYLNLIENDFNSRGWKIVRSSNNYLGAARNLAARHASGEYLMFMDDDNVAKPFEVETFVTAALNSGADVLTTPSDLIFGEEFPSPFRKMTHCWLPLGPDLNIASFSNCFGDANALIRKEVFEKVGGFTEDYGLGHEDWEFFAKISLQGYKLQIVPEPLFWYRVANSGMLLSGNKSKNNYRSFRPFMDENVKYNYAMGLIPSYLEKIQELESEVNRLRSINGGHSVSNELQLLNNKVDGLISQQRDGWAHDRFNALYEAIHVQGAKRGTQPGSPGCPESEINVKIK</sequence>
<protein>
    <submittedName>
        <fullName evidence="5">Glycosyl transferase</fullName>
    </submittedName>
</protein>
<evidence type="ECO:0000313" key="5">
    <source>
        <dbReference type="EMBL" id="STS79823.1"/>
    </source>
</evidence>
<dbReference type="SUPFAM" id="SSF53448">
    <property type="entry name" value="Nucleotide-diphospho-sugar transferases"/>
    <property type="match status" value="1"/>
</dbReference>
<evidence type="ECO:0000313" key="6">
    <source>
        <dbReference type="Proteomes" id="UP000254938"/>
    </source>
</evidence>
<dbReference type="Pfam" id="PF13439">
    <property type="entry name" value="Glyco_transf_4"/>
    <property type="match status" value="1"/>
</dbReference>
<dbReference type="Gene3D" id="3.40.50.2000">
    <property type="entry name" value="Glycogen Phosphorylase B"/>
    <property type="match status" value="2"/>
</dbReference>
<keyword evidence="5" id="KW-0808">Transferase</keyword>
<name>A0A377TJH6_KLEPN</name>
<dbReference type="GO" id="GO:0016758">
    <property type="term" value="F:hexosyltransferase activity"/>
    <property type="evidence" value="ECO:0007669"/>
    <property type="project" value="UniProtKB-ARBA"/>
</dbReference>
<proteinExistence type="predicted"/>
<reference evidence="5 6" key="1">
    <citation type="submission" date="2018-06" db="EMBL/GenBank/DDBJ databases">
        <authorList>
            <consortium name="Pathogen Informatics"/>
            <person name="Doyle S."/>
        </authorList>
    </citation>
    <scope>NUCLEOTIDE SEQUENCE [LARGE SCALE GENOMIC DNA]</scope>
    <source>
        <strain evidence="5 6">NCTC9140</strain>
    </source>
</reference>
<dbReference type="Pfam" id="PF00535">
    <property type="entry name" value="Glycos_transf_2"/>
    <property type="match status" value="1"/>
</dbReference>
<dbReference type="InterPro" id="IPR029044">
    <property type="entry name" value="Nucleotide-diphossugar_trans"/>
</dbReference>
<dbReference type="Pfam" id="PF00534">
    <property type="entry name" value="Glycos_transf_1"/>
    <property type="match status" value="1"/>
</dbReference>
<dbReference type="AlphaFoldDB" id="A0A377TJH6"/>